<keyword evidence="2" id="KW-0378">Hydrolase</keyword>
<dbReference type="Pfam" id="PF14200">
    <property type="entry name" value="RicinB_lectin_2"/>
    <property type="match status" value="1"/>
</dbReference>
<dbReference type="SUPFAM" id="SSF50370">
    <property type="entry name" value="Ricin B-like lectins"/>
    <property type="match status" value="1"/>
</dbReference>
<evidence type="ECO:0000313" key="2">
    <source>
        <dbReference type="EMBL" id="PRP91391.1"/>
    </source>
</evidence>
<dbReference type="EMBL" id="PVNK01000242">
    <property type="protein sequence ID" value="PRP91391.1"/>
    <property type="molecule type" value="Genomic_DNA"/>
</dbReference>
<protein>
    <submittedName>
        <fullName evidence="2">Extracellular exo-alpha-L-arabinofuranosidase</fullName>
        <ecNumber evidence="2">3.2.1.55</ecNumber>
    </submittedName>
</protein>
<dbReference type="Gene3D" id="2.80.10.50">
    <property type="match status" value="3"/>
</dbReference>
<evidence type="ECO:0000313" key="3">
    <source>
        <dbReference type="Proteomes" id="UP000237968"/>
    </source>
</evidence>
<dbReference type="InterPro" id="IPR035992">
    <property type="entry name" value="Ricin_B-like_lectins"/>
</dbReference>
<dbReference type="GO" id="GO:0051015">
    <property type="term" value="F:actin filament binding"/>
    <property type="evidence" value="ECO:0007669"/>
    <property type="project" value="TreeGrafter"/>
</dbReference>
<dbReference type="CDD" id="cd00161">
    <property type="entry name" value="beta-trefoil_Ricin-like"/>
    <property type="match status" value="1"/>
</dbReference>
<reference evidence="2 3" key="1">
    <citation type="submission" date="2018-03" db="EMBL/GenBank/DDBJ databases">
        <title>Draft Genome Sequences of the Obligatory Marine Myxobacteria Enhygromyxa salina SWB005.</title>
        <authorList>
            <person name="Poehlein A."/>
            <person name="Moghaddam J.A."/>
            <person name="Harms H."/>
            <person name="Alanjari M."/>
            <person name="Koenig G.M."/>
            <person name="Daniel R."/>
            <person name="Schaeberle T.F."/>
        </authorList>
    </citation>
    <scope>NUCLEOTIDE SEQUENCE [LARGE SCALE GENOMIC DNA]</scope>
    <source>
        <strain evidence="2 3">SWB005</strain>
    </source>
</reference>
<comment type="caution">
    <text evidence="2">The sequence shown here is derived from an EMBL/GenBank/DDBJ whole genome shotgun (WGS) entry which is preliminary data.</text>
</comment>
<dbReference type="GO" id="GO:0046556">
    <property type="term" value="F:alpha-L-arabinofuranosidase activity"/>
    <property type="evidence" value="ECO:0007669"/>
    <property type="project" value="UniProtKB-EC"/>
</dbReference>
<keyword evidence="3" id="KW-1185">Reference proteome</keyword>
<accession>A0A2S9XFD6</accession>
<dbReference type="GO" id="GO:0015629">
    <property type="term" value="C:actin cytoskeleton"/>
    <property type="evidence" value="ECO:0007669"/>
    <property type="project" value="TreeGrafter"/>
</dbReference>
<keyword evidence="2" id="KW-0326">Glycosidase</keyword>
<dbReference type="Proteomes" id="UP000237968">
    <property type="component" value="Unassembled WGS sequence"/>
</dbReference>
<dbReference type="EC" id="3.2.1.55" evidence="2"/>
<dbReference type="GO" id="GO:0030041">
    <property type="term" value="P:actin filament polymerization"/>
    <property type="evidence" value="ECO:0007669"/>
    <property type="project" value="TreeGrafter"/>
</dbReference>
<dbReference type="CDD" id="cd00257">
    <property type="entry name" value="beta-trefoil_FSCN-like"/>
    <property type="match status" value="1"/>
</dbReference>
<dbReference type="AlphaFoldDB" id="A0A2S9XFD6"/>
<dbReference type="PROSITE" id="PS50231">
    <property type="entry name" value="RICIN_B_LECTIN"/>
    <property type="match status" value="1"/>
</dbReference>
<gene>
    <name evidence="2" type="primary">abfB</name>
    <name evidence="2" type="ORF">ENSA5_55080</name>
</gene>
<name>A0A2S9XFD6_9BACT</name>
<proteinExistence type="predicted"/>
<dbReference type="PANTHER" id="PTHR33351">
    <property type="entry name" value="HISACTOPHILIN-1-RELATED"/>
    <property type="match status" value="1"/>
</dbReference>
<organism evidence="2 3">
    <name type="scientific">Enhygromyxa salina</name>
    <dbReference type="NCBI Taxonomy" id="215803"/>
    <lineage>
        <taxon>Bacteria</taxon>
        <taxon>Pseudomonadati</taxon>
        <taxon>Myxococcota</taxon>
        <taxon>Polyangia</taxon>
        <taxon>Nannocystales</taxon>
        <taxon>Nannocystaceae</taxon>
        <taxon>Enhygromyxa</taxon>
    </lineage>
</organism>
<dbReference type="InterPro" id="IPR000772">
    <property type="entry name" value="Ricin_B_lectin"/>
</dbReference>
<dbReference type="PANTHER" id="PTHR33351:SF1">
    <property type="entry name" value="IG-LIKE DOMAIN-CONTAINING PROTEIN-RELATED"/>
    <property type="match status" value="1"/>
</dbReference>
<evidence type="ECO:0000259" key="1">
    <source>
        <dbReference type="SMART" id="SM00458"/>
    </source>
</evidence>
<feature type="domain" description="Ricin B lectin" evidence="1">
    <location>
        <begin position="9"/>
        <end position="135"/>
    </location>
</feature>
<dbReference type="SUPFAM" id="SSF50405">
    <property type="entry name" value="Actin-crosslinking proteins"/>
    <property type="match status" value="1"/>
</dbReference>
<dbReference type="RefSeq" id="WP_181198210.1">
    <property type="nucleotide sequence ID" value="NZ_PVNK01000242.1"/>
</dbReference>
<dbReference type="InterPro" id="IPR008999">
    <property type="entry name" value="Actin-crosslinking"/>
</dbReference>
<dbReference type="InterPro" id="IPR052883">
    <property type="entry name" value="Hisactophilin"/>
</dbReference>
<sequence>MTQLTVHPQQHVVIYDGQTNLVLTGLGSGSSVEQREWTGAPNQQWIIENTNGRIRNVDTGLCLDVSGVSHDEGAAVITWADNGGDNQRWEIQTLEGGGCRLLVGHSGQALSAPSPAAPPVQRRWSKADGQRWEIGAVLHDNQRIALRSDHGKQLSASPTGTLTNVVAHIKSWEGFVLDRIGGVEDRALSYGDQVSLQTHHQTYLSAKPDGGLVATAVEVDSWETFTVTRTDGSTEPGPVLMDEAIALRGAHGKWVRAADDGAVTASAPVPQSWEHWRPTPTEGYPLTFEHVRWVEADEDLQIFLVMVRCIRPAVGIEVDIADFFSNVGSWAAELGVELMFNGEVKAGLFVAAIGGAIGGGAELAKWIDSDRDQDDFYIRKGSKIWPSGADYHPLEGGEGVDLNFVIPFSGTLSLELMDYDSGSGDDVLGELRVDATGMELVQDGSEVFTAYVGSQAEDSLYELVYMIIGN</sequence>
<dbReference type="SMART" id="SM00458">
    <property type="entry name" value="RICIN"/>
    <property type="match status" value="1"/>
</dbReference>